<comment type="caution">
    <text evidence="1">The sequence shown here is derived from an EMBL/GenBank/DDBJ whole genome shotgun (WGS) entry which is preliminary data.</text>
</comment>
<dbReference type="AlphaFoldDB" id="A0A3M0SCK3"/>
<evidence type="ECO:0000313" key="2">
    <source>
        <dbReference type="Proteomes" id="UP000277999"/>
    </source>
</evidence>
<sequence length="182" mass="20650">MKKHFKSLILIFFSVILIISIGCSNSKITDNKNIEPESKRVINEVTSNYIMEYYSHILTNADKIFEAHKLYAIEQKDGLINVYIYTLFEGYAFANGKFGSSCGGSNPALVVLRKDKDKFTVVKFQQPEDGDECGPSIKRMFPRKYAEEAMSDSGRDLGLEKQIKLNAKEWLKAKGRSESLSE</sequence>
<accession>A0A3M0SCK3</accession>
<reference evidence="1 2" key="1">
    <citation type="submission" date="2018-10" db="EMBL/GenBank/DDBJ databases">
        <title>Genome-centric metagenomics revealed C2 chemical producing, CO utilizing Clostridium with novel acetogenic gene cluster.</title>
        <authorList>
            <person name="Kang H."/>
            <person name="Park B."/>
            <person name="Choi I.G."/>
            <person name="Chang I.S."/>
        </authorList>
    </citation>
    <scope>NUCLEOTIDE SEQUENCE [LARGE SCALE GENOMIC DNA]</scope>
    <source>
        <strain evidence="1 2">H21-9</strain>
    </source>
</reference>
<gene>
    <name evidence="1" type="ORF">D9O40_15990</name>
</gene>
<dbReference type="PROSITE" id="PS51257">
    <property type="entry name" value="PROKAR_LIPOPROTEIN"/>
    <property type="match status" value="1"/>
</dbReference>
<protein>
    <submittedName>
        <fullName evidence="1">Uncharacterized protein</fullName>
    </submittedName>
</protein>
<proteinExistence type="predicted"/>
<organism evidence="1 2">
    <name type="scientific">Clostridium autoethanogenum</name>
    <dbReference type="NCBI Taxonomy" id="84023"/>
    <lineage>
        <taxon>Bacteria</taxon>
        <taxon>Bacillati</taxon>
        <taxon>Bacillota</taxon>
        <taxon>Clostridia</taxon>
        <taxon>Eubacteriales</taxon>
        <taxon>Clostridiaceae</taxon>
        <taxon>Clostridium</taxon>
    </lineage>
</organism>
<evidence type="ECO:0000313" key="1">
    <source>
        <dbReference type="EMBL" id="RMC96139.1"/>
    </source>
</evidence>
<name>A0A3M0SCK3_9CLOT</name>
<dbReference type="RefSeq" id="WP_122059940.1">
    <property type="nucleotide sequence ID" value="NZ_RFAQ01000065.1"/>
</dbReference>
<dbReference type="EMBL" id="RFAQ01000065">
    <property type="protein sequence ID" value="RMC96139.1"/>
    <property type="molecule type" value="Genomic_DNA"/>
</dbReference>
<dbReference type="Proteomes" id="UP000277999">
    <property type="component" value="Unassembled WGS sequence"/>
</dbReference>